<evidence type="ECO:0000256" key="2">
    <source>
        <dbReference type="ARBA" id="ARBA00022900"/>
    </source>
</evidence>
<evidence type="ECO:0000256" key="3">
    <source>
        <dbReference type="RuleBase" id="RU000411"/>
    </source>
</evidence>
<dbReference type="Gene3D" id="2.30.39.10">
    <property type="entry name" value="Alpha-1-antitrypsin, domain 1"/>
    <property type="match status" value="1"/>
</dbReference>
<evidence type="ECO:0000313" key="6">
    <source>
        <dbReference type="RefSeq" id="XP_064074649.1"/>
    </source>
</evidence>
<accession>A0ABM4ATM6</accession>
<keyword evidence="2" id="KW-0722">Serine protease inhibitor</keyword>
<dbReference type="InterPro" id="IPR023796">
    <property type="entry name" value="Serpin_dom"/>
</dbReference>
<dbReference type="PANTHER" id="PTHR11461:SF367">
    <property type="entry name" value="GH21475P-RELATED"/>
    <property type="match status" value="1"/>
</dbReference>
<dbReference type="GeneID" id="135193960"/>
<dbReference type="Pfam" id="PF00079">
    <property type="entry name" value="Serpin"/>
    <property type="match status" value="1"/>
</dbReference>
<dbReference type="PANTHER" id="PTHR11461">
    <property type="entry name" value="SERINE PROTEASE INHIBITOR, SERPIN"/>
    <property type="match status" value="1"/>
</dbReference>
<sequence>MAAAALGTSGNSSKVISRALLLPKNNTEFLTNYSKLKTTIFGEKSDGVDLDFSSFIFINKDLSVLSLFRETVVTYFGTTIKVLDFEDPNKARIANTYIQLKHTNTKIIFKQNDFKDATMIINNVIYFNGKWKSTFNASHTKEKIHYKKNISYREKVMRQRLNLPYSNMDSMNANISELAFVDDDKYCLLLIIPYHDTDIKGVYRKFNHVSLKDIFGKLQSDVNKFGLRDIDLSLPSFRIKSSVLLNDPLNYFGIFDSFEPGLDNFRGITKEGIYISSVEQRAVIFCTESGVIAGAATIGLDCNYIPELEAEQPFIFYIVEKSTQTILFGGFYSKTGLDDTL</sequence>
<comment type="similarity">
    <text evidence="3">Belongs to the serpin family.</text>
</comment>
<evidence type="ECO:0000256" key="1">
    <source>
        <dbReference type="ARBA" id="ARBA00022690"/>
    </source>
</evidence>
<organism evidence="5 6">
    <name type="scientific">Vanessa tameamea</name>
    <name type="common">Kamehameha butterfly</name>
    <dbReference type="NCBI Taxonomy" id="334116"/>
    <lineage>
        <taxon>Eukaryota</taxon>
        <taxon>Metazoa</taxon>
        <taxon>Ecdysozoa</taxon>
        <taxon>Arthropoda</taxon>
        <taxon>Hexapoda</taxon>
        <taxon>Insecta</taxon>
        <taxon>Pterygota</taxon>
        <taxon>Neoptera</taxon>
        <taxon>Endopterygota</taxon>
        <taxon>Lepidoptera</taxon>
        <taxon>Glossata</taxon>
        <taxon>Ditrysia</taxon>
        <taxon>Papilionoidea</taxon>
        <taxon>Nymphalidae</taxon>
        <taxon>Nymphalinae</taxon>
        <taxon>Vanessa</taxon>
    </lineage>
</organism>
<dbReference type="SMART" id="SM00093">
    <property type="entry name" value="SERPIN"/>
    <property type="match status" value="1"/>
</dbReference>
<reference evidence="6" key="1">
    <citation type="submission" date="2025-08" db="UniProtKB">
        <authorList>
            <consortium name="RefSeq"/>
        </authorList>
    </citation>
    <scope>IDENTIFICATION</scope>
    <source>
        <tissue evidence="6">Whole body</tissue>
    </source>
</reference>
<protein>
    <submittedName>
        <fullName evidence="6">Ovalbumin-related protein X-like</fullName>
    </submittedName>
</protein>
<feature type="domain" description="Serpin" evidence="4">
    <location>
        <begin position="1"/>
        <end position="335"/>
    </location>
</feature>
<dbReference type="Gene3D" id="3.30.497.10">
    <property type="entry name" value="Antithrombin, subunit I, domain 2"/>
    <property type="match status" value="1"/>
</dbReference>
<dbReference type="RefSeq" id="XP_064074649.1">
    <property type="nucleotide sequence ID" value="XM_064218579.1"/>
</dbReference>
<dbReference type="SUPFAM" id="SSF56574">
    <property type="entry name" value="Serpins"/>
    <property type="match status" value="1"/>
</dbReference>
<dbReference type="InterPro" id="IPR000215">
    <property type="entry name" value="Serpin_fam"/>
</dbReference>
<keyword evidence="5" id="KW-1185">Reference proteome</keyword>
<dbReference type="InterPro" id="IPR042185">
    <property type="entry name" value="Serpin_sf_2"/>
</dbReference>
<proteinExistence type="inferred from homology"/>
<gene>
    <name evidence="6" type="primary">LOC135193960</name>
</gene>
<evidence type="ECO:0000259" key="4">
    <source>
        <dbReference type="SMART" id="SM00093"/>
    </source>
</evidence>
<dbReference type="InterPro" id="IPR042178">
    <property type="entry name" value="Serpin_sf_1"/>
</dbReference>
<dbReference type="InterPro" id="IPR036186">
    <property type="entry name" value="Serpin_sf"/>
</dbReference>
<keyword evidence="1" id="KW-0646">Protease inhibitor</keyword>
<dbReference type="Proteomes" id="UP001652626">
    <property type="component" value="Chromosome 23"/>
</dbReference>
<name>A0ABM4ATM6_VANTA</name>
<evidence type="ECO:0000313" key="5">
    <source>
        <dbReference type="Proteomes" id="UP001652626"/>
    </source>
</evidence>